<dbReference type="Proteomes" id="UP000016620">
    <property type="component" value="Unassembled WGS sequence"/>
</dbReference>
<dbReference type="EMBL" id="ANNG01000007">
    <property type="protein sequence ID" value="ERJ30364.1"/>
    <property type="molecule type" value="Genomic_DNA"/>
</dbReference>
<protein>
    <recommendedName>
        <fullName evidence="4">Peptidase S24/S26A/S26B/S26C domain-containing protein</fullName>
    </recommendedName>
</protein>
<dbReference type="Pfam" id="PF00717">
    <property type="entry name" value="Peptidase_S24"/>
    <property type="match status" value="1"/>
</dbReference>
<evidence type="ECO:0000256" key="3">
    <source>
        <dbReference type="ARBA" id="ARBA00023163"/>
    </source>
</evidence>
<gene>
    <name evidence="5" type="ORF">UNSWCS_1954</name>
</gene>
<evidence type="ECO:0000259" key="4">
    <source>
        <dbReference type="Pfam" id="PF00717"/>
    </source>
</evidence>
<keyword evidence="1" id="KW-0805">Transcription regulation</keyword>
<keyword evidence="2" id="KW-0238">DNA-binding</keyword>
<evidence type="ECO:0000256" key="2">
    <source>
        <dbReference type="ARBA" id="ARBA00023125"/>
    </source>
</evidence>
<dbReference type="GO" id="GO:0003677">
    <property type="term" value="F:DNA binding"/>
    <property type="evidence" value="ECO:0007669"/>
    <property type="project" value="UniProtKB-KW"/>
</dbReference>
<dbReference type="InterPro" id="IPR036286">
    <property type="entry name" value="LexA/Signal_pep-like_sf"/>
</dbReference>
<dbReference type="CDD" id="cd06529">
    <property type="entry name" value="S24_LexA-like"/>
    <property type="match status" value="1"/>
</dbReference>
<organism evidence="5 6">
    <name type="scientific">Campylobacter concisus UNSWCS</name>
    <dbReference type="NCBI Taxonomy" id="1242968"/>
    <lineage>
        <taxon>Bacteria</taxon>
        <taxon>Pseudomonadati</taxon>
        <taxon>Campylobacterota</taxon>
        <taxon>Epsilonproteobacteria</taxon>
        <taxon>Campylobacterales</taxon>
        <taxon>Campylobacteraceae</taxon>
        <taxon>Campylobacter</taxon>
    </lineage>
</organism>
<accession>U2GQL0</accession>
<comment type="caution">
    <text evidence="5">The sequence shown here is derived from an EMBL/GenBank/DDBJ whole genome shotgun (WGS) entry which is preliminary data.</text>
</comment>
<keyword evidence="3" id="KW-0804">Transcription</keyword>
<dbReference type="PANTHER" id="PTHR40661:SF3">
    <property type="entry name" value="FELS-1 PROPHAGE TRANSCRIPTIONAL REGULATOR"/>
    <property type="match status" value="1"/>
</dbReference>
<proteinExistence type="predicted"/>
<name>U2GQL0_9BACT</name>
<dbReference type="SUPFAM" id="SSF51306">
    <property type="entry name" value="LexA/Signal peptidase"/>
    <property type="match status" value="1"/>
</dbReference>
<feature type="domain" description="Peptidase S24/S26A/S26B/S26C" evidence="4">
    <location>
        <begin position="16"/>
        <end position="125"/>
    </location>
</feature>
<dbReference type="RefSeq" id="WP_021087188.1">
    <property type="nucleotide sequence ID" value="NZ_ANNG01000007.1"/>
</dbReference>
<reference evidence="5 6" key="1">
    <citation type="journal article" date="2013" name="BMC Genomics">
        <title>Comparative genomics of Campylobacter concisus isolates reveals genetic diversity and provides insights into disease association.</title>
        <authorList>
            <person name="Deshpande N.P."/>
            <person name="Kaakoush N.O."/>
            <person name="Wilkins M.R."/>
            <person name="Mitchell H.M."/>
        </authorList>
    </citation>
    <scope>NUCLEOTIDE SEQUENCE [LARGE SCALE GENOMIC DNA]</scope>
    <source>
        <strain evidence="5 6">UNSWCS</strain>
    </source>
</reference>
<evidence type="ECO:0000313" key="6">
    <source>
        <dbReference type="Proteomes" id="UP000016620"/>
    </source>
</evidence>
<dbReference type="PATRIC" id="fig|1242968.3.peg.457"/>
<dbReference type="PANTHER" id="PTHR40661">
    <property type="match status" value="1"/>
</dbReference>
<dbReference type="AlphaFoldDB" id="U2GQL0"/>
<sequence length="144" mass="16525">MRIGAGSEGVYDLEMLQKDERKIAVDRAFLKGLDTKNLRIFEVVGDSMEPDFYEGDWAIADMVAGRDNFVRIAGVYIVRMDDVVYIKRVEFLPQNKIKLISLNPKYSDIYPHKEGYECEILGKVCGKVHCEVYKGLTFEDYGIK</sequence>
<dbReference type="Gene3D" id="2.10.109.10">
    <property type="entry name" value="Umud Fragment, subunit A"/>
    <property type="match status" value="1"/>
</dbReference>
<dbReference type="InterPro" id="IPR039418">
    <property type="entry name" value="LexA-like"/>
</dbReference>
<evidence type="ECO:0000313" key="5">
    <source>
        <dbReference type="EMBL" id="ERJ30364.1"/>
    </source>
</evidence>
<dbReference type="InterPro" id="IPR015927">
    <property type="entry name" value="Peptidase_S24_S26A/B/C"/>
</dbReference>
<evidence type="ECO:0000256" key="1">
    <source>
        <dbReference type="ARBA" id="ARBA00023015"/>
    </source>
</evidence>